<feature type="domain" description="KHDC4/BBP-like KH-domain type I" evidence="2">
    <location>
        <begin position="172"/>
        <end position="240"/>
    </location>
</feature>
<evidence type="ECO:0000259" key="3">
    <source>
        <dbReference type="Pfam" id="PF23469"/>
    </source>
</evidence>
<dbReference type="Pfam" id="PF22675">
    <property type="entry name" value="KH-I_KHDC4-BBP"/>
    <property type="match status" value="1"/>
</dbReference>
<protein>
    <submittedName>
        <fullName evidence="4">KH domain protein</fullName>
    </submittedName>
</protein>
<evidence type="ECO:0000313" key="5">
    <source>
        <dbReference type="Proteomes" id="UP000241769"/>
    </source>
</evidence>
<organism evidence="4 5">
    <name type="scientific">Planoprotostelium fungivorum</name>
    <dbReference type="NCBI Taxonomy" id="1890364"/>
    <lineage>
        <taxon>Eukaryota</taxon>
        <taxon>Amoebozoa</taxon>
        <taxon>Evosea</taxon>
        <taxon>Variosea</taxon>
        <taxon>Cavosteliida</taxon>
        <taxon>Cavosteliaceae</taxon>
        <taxon>Planoprotostelium</taxon>
    </lineage>
</organism>
<dbReference type="InterPro" id="IPR055256">
    <property type="entry name" value="KH_1_KHDC4/BBP-like"/>
</dbReference>
<dbReference type="AlphaFoldDB" id="A0A2P6NXI0"/>
<dbReference type="STRING" id="1890364.A0A2P6NXI0"/>
<dbReference type="GO" id="GO:0005634">
    <property type="term" value="C:nucleus"/>
    <property type="evidence" value="ECO:0007669"/>
    <property type="project" value="InterPro"/>
</dbReference>
<dbReference type="GO" id="GO:0003723">
    <property type="term" value="F:RNA binding"/>
    <property type="evidence" value="ECO:0007669"/>
    <property type="project" value="InterPro"/>
</dbReference>
<feature type="region of interest" description="Disordered" evidence="1">
    <location>
        <begin position="360"/>
        <end position="430"/>
    </location>
</feature>
<feature type="region of interest" description="Disordered" evidence="1">
    <location>
        <begin position="246"/>
        <end position="271"/>
    </location>
</feature>
<dbReference type="FunFam" id="3.30.1370.10:FF:000037">
    <property type="entry name" value="KH domain protein"/>
    <property type="match status" value="1"/>
</dbReference>
<dbReference type="EMBL" id="MDYQ01000008">
    <property type="protein sequence ID" value="PRP88670.1"/>
    <property type="molecule type" value="Genomic_DNA"/>
</dbReference>
<evidence type="ECO:0000259" key="2">
    <source>
        <dbReference type="Pfam" id="PF22675"/>
    </source>
</evidence>
<accession>A0A2P6NXI0</accession>
<feature type="region of interest" description="Disordered" evidence="1">
    <location>
        <begin position="1"/>
        <end position="24"/>
    </location>
</feature>
<dbReference type="Proteomes" id="UP000241769">
    <property type="component" value="Unassembled WGS sequence"/>
</dbReference>
<feature type="compositionally biased region" description="Low complexity" evidence="1">
    <location>
        <begin position="360"/>
        <end position="378"/>
    </location>
</feature>
<feature type="compositionally biased region" description="Basic and acidic residues" evidence="1">
    <location>
        <begin position="411"/>
        <end position="428"/>
    </location>
</feature>
<evidence type="ECO:0000256" key="1">
    <source>
        <dbReference type="SAM" id="MobiDB-lite"/>
    </source>
</evidence>
<dbReference type="InterPro" id="IPR031121">
    <property type="entry name" value="RIK/BLOM7"/>
</dbReference>
<dbReference type="InterPro" id="IPR047890">
    <property type="entry name" value="KHDC4_KH-I_first"/>
</dbReference>
<dbReference type="SUPFAM" id="SSF54791">
    <property type="entry name" value="Eukaryotic type KH-domain (KH-domain type I)"/>
    <property type="match status" value="2"/>
</dbReference>
<keyword evidence="5" id="KW-1185">Reference proteome</keyword>
<dbReference type="InterPro" id="IPR047889">
    <property type="entry name" value="KHDC4_KH-I_second"/>
</dbReference>
<dbReference type="InterPro" id="IPR036612">
    <property type="entry name" value="KH_dom_type_1_sf"/>
</dbReference>
<evidence type="ECO:0000313" key="4">
    <source>
        <dbReference type="EMBL" id="PRP88670.1"/>
    </source>
</evidence>
<name>A0A2P6NXI0_9EUKA</name>
<dbReference type="CDD" id="cd22385">
    <property type="entry name" value="KH-I_KHDC4_rpt1"/>
    <property type="match status" value="1"/>
</dbReference>
<dbReference type="Pfam" id="PF23469">
    <property type="entry name" value="KH_12"/>
    <property type="match status" value="1"/>
</dbReference>
<dbReference type="PANTHER" id="PTHR15744:SF0">
    <property type="entry name" value="KH HOMOLOGY DOMAIN-CONTAINING PROTEIN 4"/>
    <property type="match status" value="1"/>
</dbReference>
<feature type="compositionally biased region" description="Basic and acidic residues" evidence="1">
    <location>
        <begin position="379"/>
        <end position="403"/>
    </location>
</feature>
<sequence length="469" mass="50529">MADDNKKKRKWDVPAEDQPPALTPSVVPAEATAAIQQAAKRLNAMWSQPKDSEREFDINDLPLGVRQYLCKGTTHSEITHKTGAVLKVKGKHLSPGEQSDEKPLHLAISGNTGAEVDAAIDMLRDIVERDRNDHRPPRPISSHYEGGGRGRFGGGPVVNIPVTIPMESYPGIKGKLVGPGGSYVKHIVSTSGAQVQLRGRHSGYLEGPDQREADEPLHFMISAGTQEKAEHAKSLCMDLLTTLQSNPGRNQGAYRQDSGTQQSYGGHGGHQSYGQQAYGGYQANSYAQPYGYGGYQYPGYGYPQAYAGGYPYDATAAGADGAAAPGADGAAAQPVDPAYAAYYQEQYAAYYGYAQPAAEAQPSTEEPTTAAAAGTATSQEKDSRPPPPPAEDKRENEKRKVEKGPPAPKMLDMREDEKVLPVSREETKATPFWAAKTSVDESAVNPLKQDERKKSELAKLEADVLNFLD</sequence>
<comment type="caution">
    <text evidence="4">The sequence shown here is derived from an EMBL/GenBank/DDBJ whole genome shotgun (WGS) entry which is preliminary data.</text>
</comment>
<dbReference type="Gene3D" id="3.30.1370.10">
    <property type="entry name" value="K Homology domain, type 1"/>
    <property type="match status" value="2"/>
</dbReference>
<feature type="region of interest" description="Disordered" evidence="1">
    <location>
        <begin position="130"/>
        <end position="152"/>
    </location>
</feature>
<dbReference type="OrthoDB" id="397265at2759"/>
<dbReference type="CDD" id="cd22386">
    <property type="entry name" value="KH-I_KHDC4_rpt2"/>
    <property type="match status" value="1"/>
</dbReference>
<proteinExistence type="predicted"/>
<gene>
    <name evidence="4" type="ORF">PROFUN_02766</name>
</gene>
<dbReference type="PANTHER" id="PTHR15744">
    <property type="entry name" value="BLOM7"/>
    <property type="match status" value="1"/>
</dbReference>
<dbReference type="InParanoid" id="A0A2P6NXI0"/>
<feature type="domain" description="ATP-dependent RNA helicase PRP5/DDX46/KHDC4 KH" evidence="3">
    <location>
        <begin position="53"/>
        <end position="129"/>
    </location>
</feature>
<dbReference type="InterPro" id="IPR056149">
    <property type="entry name" value="PRP5/DDX46/KHDC4_KH"/>
</dbReference>
<reference evidence="4 5" key="1">
    <citation type="journal article" date="2018" name="Genome Biol. Evol.">
        <title>Multiple Roots of Fruiting Body Formation in Amoebozoa.</title>
        <authorList>
            <person name="Hillmann F."/>
            <person name="Forbes G."/>
            <person name="Novohradska S."/>
            <person name="Ferling I."/>
            <person name="Riege K."/>
            <person name="Groth M."/>
            <person name="Westermann M."/>
            <person name="Marz M."/>
            <person name="Spaller T."/>
            <person name="Winckler T."/>
            <person name="Schaap P."/>
            <person name="Glockner G."/>
        </authorList>
    </citation>
    <scope>NUCLEOTIDE SEQUENCE [LARGE SCALE GENOMIC DNA]</scope>
    <source>
        <strain evidence="4 5">Jena</strain>
    </source>
</reference>